<accession>A0A177T9Q9</accession>
<sequence>MRSSTDDLLHQFPPSSDVPDFRGPGPLGPASHLVLTMLAREQFKKRRFPLENLGGLAAHAALKLANIFLRHLPGGTKAEVDKILNDQEANHYGFWIQPLTLVATDYDESNTDLEVERLKGPELCSQIKTQQEQLVIAQHHLNRPKASAAKSIADERQRKDERVKELWAALGVQERSRRVVEQDLDKARRQESDQVRLERDQLEMVRKENDALLEKVKGLEEAVKGSDVVRQQIDRF</sequence>
<name>A0A177T9Q9_9BASI</name>
<evidence type="ECO:0000313" key="1">
    <source>
        <dbReference type="EMBL" id="KAE8242036.1"/>
    </source>
</evidence>
<reference evidence="1" key="1">
    <citation type="submission" date="2016-04" db="EMBL/GenBank/DDBJ databases">
        <authorList>
            <person name="Nguyen H.D."/>
            <person name="Samba Siva P."/>
            <person name="Cullis J."/>
            <person name="Levesque C.A."/>
            <person name="Hambleton S."/>
        </authorList>
    </citation>
    <scope>NUCLEOTIDE SEQUENCE</scope>
    <source>
        <strain evidence="1">DAOMC 236416</strain>
    </source>
</reference>
<evidence type="ECO:0000313" key="2">
    <source>
        <dbReference type="Proteomes" id="UP000077521"/>
    </source>
</evidence>
<proteinExistence type="predicted"/>
<reference evidence="1" key="2">
    <citation type="journal article" date="2019" name="IMA Fungus">
        <title>Genome sequencing and comparison of five Tilletia species to identify candidate genes for the detection of regulated species infecting wheat.</title>
        <authorList>
            <person name="Nguyen H.D.T."/>
            <person name="Sultana T."/>
            <person name="Kesanakurti P."/>
            <person name="Hambleton S."/>
        </authorList>
    </citation>
    <scope>NUCLEOTIDE SEQUENCE</scope>
    <source>
        <strain evidence="1">DAOMC 236416</strain>
    </source>
</reference>
<comment type="caution">
    <text evidence="1">The sequence shown here is derived from an EMBL/GenBank/DDBJ whole genome shotgun (WGS) entry which is preliminary data.</text>
</comment>
<protein>
    <submittedName>
        <fullName evidence="1">Uncharacterized protein</fullName>
    </submittedName>
</protein>
<dbReference type="AlphaFoldDB" id="A0A177T9Q9"/>
<organism evidence="1 2">
    <name type="scientific">Tilletia indica</name>
    <dbReference type="NCBI Taxonomy" id="43049"/>
    <lineage>
        <taxon>Eukaryota</taxon>
        <taxon>Fungi</taxon>
        <taxon>Dikarya</taxon>
        <taxon>Basidiomycota</taxon>
        <taxon>Ustilaginomycotina</taxon>
        <taxon>Exobasidiomycetes</taxon>
        <taxon>Tilletiales</taxon>
        <taxon>Tilletiaceae</taxon>
        <taxon>Tilletia</taxon>
    </lineage>
</organism>
<dbReference type="EMBL" id="LWDF02000812">
    <property type="protein sequence ID" value="KAE8242036.1"/>
    <property type="molecule type" value="Genomic_DNA"/>
</dbReference>
<keyword evidence="2" id="KW-1185">Reference proteome</keyword>
<dbReference type="Proteomes" id="UP000077521">
    <property type="component" value="Unassembled WGS sequence"/>
</dbReference>
<gene>
    <name evidence="1" type="ORF">A4X13_0g7153</name>
</gene>